<protein>
    <submittedName>
        <fullName evidence="1">Uncharacterized protein</fullName>
    </submittedName>
</protein>
<dbReference type="AlphaFoldDB" id="A0A0A9B7G4"/>
<proteinExistence type="predicted"/>
<evidence type="ECO:0000313" key="1">
    <source>
        <dbReference type="EMBL" id="JAD57100.1"/>
    </source>
</evidence>
<dbReference type="EMBL" id="GBRH01240795">
    <property type="protein sequence ID" value="JAD57100.1"/>
    <property type="molecule type" value="Transcribed_RNA"/>
</dbReference>
<accession>A0A0A9B7G4</accession>
<reference evidence="1" key="2">
    <citation type="journal article" date="2015" name="Data Brief">
        <title>Shoot transcriptome of the giant reed, Arundo donax.</title>
        <authorList>
            <person name="Barrero R.A."/>
            <person name="Guerrero F.D."/>
            <person name="Moolhuijzen P."/>
            <person name="Goolsby J.A."/>
            <person name="Tidwell J."/>
            <person name="Bellgard S.E."/>
            <person name="Bellgard M.I."/>
        </authorList>
    </citation>
    <scope>NUCLEOTIDE SEQUENCE</scope>
    <source>
        <tissue evidence="1">Shoot tissue taken approximately 20 cm above the soil surface</tissue>
    </source>
</reference>
<name>A0A0A9B7G4_ARUDO</name>
<reference evidence="1" key="1">
    <citation type="submission" date="2014-09" db="EMBL/GenBank/DDBJ databases">
        <authorList>
            <person name="Magalhaes I.L.F."/>
            <person name="Oliveira U."/>
            <person name="Santos F.R."/>
            <person name="Vidigal T.H.D.A."/>
            <person name="Brescovit A.D."/>
            <person name="Santos A.J."/>
        </authorList>
    </citation>
    <scope>NUCLEOTIDE SEQUENCE</scope>
    <source>
        <tissue evidence="1">Shoot tissue taken approximately 20 cm above the soil surface</tissue>
    </source>
</reference>
<sequence>MSKSAKEFFFCVQHLFSMFF</sequence>
<organism evidence="1">
    <name type="scientific">Arundo donax</name>
    <name type="common">Giant reed</name>
    <name type="synonym">Donax arundinaceus</name>
    <dbReference type="NCBI Taxonomy" id="35708"/>
    <lineage>
        <taxon>Eukaryota</taxon>
        <taxon>Viridiplantae</taxon>
        <taxon>Streptophyta</taxon>
        <taxon>Embryophyta</taxon>
        <taxon>Tracheophyta</taxon>
        <taxon>Spermatophyta</taxon>
        <taxon>Magnoliopsida</taxon>
        <taxon>Liliopsida</taxon>
        <taxon>Poales</taxon>
        <taxon>Poaceae</taxon>
        <taxon>PACMAD clade</taxon>
        <taxon>Arundinoideae</taxon>
        <taxon>Arundineae</taxon>
        <taxon>Arundo</taxon>
    </lineage>
</organism>